<dbReference type="EMBL" id="JADGMQ010000002">
    <property type="protein sequence ID" value="MBI1620166.1"/>
    <property type="molecule type" value="Genomic_DNA"/>
</dbReference>
<dbReference type="RefSeq" id="WP_198475200.1">
    <property type="nucleotide sequence ID" value="NZ_JADGMQ010000002.1"/>
</dbReference>
<evidence type="ECO:0000313" key="2">
    <source>
        <dbReference type="Proteomes" id="UP000601789"/>
    </source>
</evidence>
<reference evidence="1 2" key="1">
    <citation type="submission" date="2020-10" db="EMBL/GenBank/DDBJ databases">
        <title>Aquamicrobium zhengzhouensis sp. nov., a exopolysaccharide producing bacterium isolated from farmland soil.</title>
        <authorList>
            <person name="Wang X."/>
        </authorList>
    </citation>
    <scope>NUCLEOTIDE SEQUENCE [LARGE SCALE GENOMIC DNA]</scope>
    <source>
        <strain evidence="2">cd-1</strain>
    </source>
</reference>
<comment type="caution">
    <text evidence="1">The sequence shown here is derived from an EMBL/GenBank/DDBJ whole genome shotgun (WGS) entry which is preliminary data.</text>
</comment>
<dbReference type="Pfam" id="PF04985">
    <property type="entry name" value="Phage_tube"/>
    <property type="match status" value="1"/>
</dbReference>
<gene>
    <name evidence="1" type="ORF">IOD40_05755</name>
</gene>
<proteinExistence type="predicted"/>
<organism evidence="1 2">
    <name type="scientific">Aquamicrobium zhengzhouense</name>
    <dbReference type="NCBI Taxonomy" id="2781738"/>
    <lineage>
        <taxon>Bacteria</taxon>
        <taxon>Pseudomonadati</taxon>
        <taxon>Pseudomonadota</taxon>
        <taxon>Alphaproteobacteria</taxon>
        <taxon>Hyphomicrobiales</taxon>
        <taxon>Phyllobacteriaceae</taxon>
        <taxon>Aquamicrobium</taxon>
    </lineage>
</organism>
<dbReference type="InterPro" id="IPR006498">
    <property type="entry name" value="Tail_tube"/>
</dbReference>
<evidence type="ECO:0000313" key="1">
    <source>
        <dbReference type="EMBL" id="MBI1620166.1"/>
    </source>
</evidence>
<accession>A0ABS0SA74</accession>
<protein>
    <submittedName>
        <fullName evidence="1">Phage major tail tube protein</fullName>
    </submittedName>
</protein>
<name>A0ABS0SA74_9HYPH</name>
<keyword evidence="2" id="KW-1185">Reference proteome</keyword>
<sequence length="170" mass="18963">MQPLYLLTAVDVRRAEEADSSRATTIASLTIPSITFMTANHNPGGGVMSVDFALPRIEPVEPAMTVKGFDTDIFRGLGVVDRWTFAGAVRDKKTGRAVPARAIIEGAIVEWEPDEASPEEFVGCTHGFKEVTHYEFTLDGDELWYVDFWERVIRRKGDDLFREDRLALGA</sequence>
<dbReference type="Proteomes" id="UP000601789">
    <property type="component" value="Unassembled WGS sequence"/>
</dbReference>